<dbReference type="KEGG" id="sgrg:L0C25_04935"/>
<feature type="transmembrane region" description="Helical" evidence="7">
    <location>
        <begin position="84"/>
        <end position="103"/>
    </location>
</feature>
<dbReference type="Pfam" id="PF07690">
    <property type="entry name" value="MFS_1"/>
    <property type="match status" value="1"/>
</dbReference>
<keyword evidence="2" id="KW-0813">Transport</keyword>
<evidence type="ECO:0000259" key="8">
    <source>
        <dbReference type="PROSITE" id="PS50850"/>
    </source>
</evidence>
<feature type="transmembrane region" description="Helical" evidence="7">
    <location>
        <begin position="264"/>
        <end position="291"/>
    </location>
</feature>
<dbReference type="InterPro" id="IPR004638">
    <property type="entry name" value="EmrB-like"/>
</dbReference>
<feature type="transmembrane region" description="Helical" evidence="7">
    <location>
        <begin position="60"/>
        <end position="77"/>
    </location>
</feature>
<dbReference type="RefSeq" id="WP_271635326.1">
    <property type="nucleotide sequence ID" value="NZ_CP094970.1"/>
</dbReference>
<name>A0AA46TJT0_9ACTN</name>
<evidence type="ECO:0000256" key="3">
    <source>
        <dbReference type="ARBA" id="ARBA00022475"/>
    </source>
</evidence>
<evidence type="ECO:0000256" key="2">
    <source>
        <dbReference type="ARBA" id="ARBA00022448"/>
    </source>
</evidence>
<gene>
    <name evidence="9" type="ORF">L0C25_04935</name>
</gene>
<keyword evidence="6 7" id="KW-0472">Membrane</keyword>
<feature type="transmembrane region" description="Helical" evidence="7">
    <location>
        <begin position="404"/>
        <end position="422"/>
    </location>
</feature>
<evidence type="ECO:0000313" key="10">
    <source>
        <dbReference type="Proteomes" id="UP001164390"/>
    </source>
</evidence>
<evidence type="ECO:0000256" key="1">
    <source>
        <dbReference type="ARBA" id="ARBA00004651"/>
    </source>
</evidence>
<dbReference type="InterPro" id="IPR036259">
    <property type="entry name" value="MFS_trans_sf"/>
</dbReference>
<dbReference type="Gene3D" id="1.20.1720.10">
    <property type="entry name" value="Multidrug resistance protein D"/>
    <property type="match status" value="1"/>
</dbReference>
<feature type="transmembrane region" description="Helical" evidence="7">
    <location>
        <begin position="17"/>
        <end position="40"/>
    </location>
</feature>
<keyword evidence="5 7" id="KW-1133">Transmembrane helix</keyword>
<evidence type="ECO:0000313" key="9">
    <source>
        <dbReference type="EMBL" id="UYM06423.1"/>
    </source>
</evidence>
<dbReference type="PROSITE" id="PS50850">
    <property type="entry name" value="MFS"/>
    <property type="match status" value="1"/>
</dbReference>
<dbReference type="Gene3D" id="1.20.1250.20">
    <property type="entry name" value="MFS general substrate transporter like domains"/>
    <property type="match status" value="1"/>
</dbReference>
<protein>
    <submittedName>
        <fullName evidence="9">MFS transporter</fullName>
    </submittedName>
</protein>
<feature type="transmembrane region" description="Helical" evidence="7">
    <location>
        <begin position="142"/>
        <end position="164"/>
    </location>
</feature>
<evidence type="ECO:0000256" key="6">
    <source>
        <dbReference type="ARBA" id="ARBA00023136"/>
    </source>
</evidence>
<keyword evidence="3" id="KW-1003">Cell membrane</keyword>
<dbReference type="InterPro" id="IPR020846">
    <property type="entry name" value="MFS_dom"/>
</dbReference>
<evidence type="ECO:0000256" key="4">
    <source>
        <dbReference type="ARBA" id="ARBA00022692"/>
    </source>
</evidence>
<feature type="transmembrane region" description="Helical" evidence="7">
    <location>
        <begin position="170"/>
        <end position="189"/>
    </location>
</feature>
<reference evidence="9" key="1">
    <citation type="submission" date="2022-01" db="EMBL/GenBank/DDBJ databases">
        <title>Nocardioidaceae gen. sp. A5X3R13.</title>
        <authorList>
            <person name="Lopez Marin M.A."/>
            <person name="Uhlik O."/>
        </authorList>
    </citation>
    <scope>NUCLEOTIDE SEQUENCE</scope>
    <source>
        <strain evidence="9">A5X3R13</strain>
    </source>
</reference>
<dbReference type="NCBIfam" id="TIGR00711">
    <property type="entry name" value="efflux_EmrB"/>
    <property type="match status" value="1"/>
</dbReference>
<evidence type="ECO:0000256" key="5">
    <source>
        <dbReference type="ARBA" id="ARBA00022989"/>
    </source>
</evidence>
<proteinExistence type="predicted"/>
<feature type="transmembrane region" description="Helical" evidence="7">
    <location>
        <begin position="224"/>
        <end position="243"/>
    </location>
</feature>
<accession>A0AA46TJT0</accession>
<sequence length="480" mass="48956">MAAVATPVRMATPTGRWLLVATILGSSIAMLDATVVNVALPRLGADLDAGVGGLQWTLNGYTLALASLILLGGALGDRWGRRRIFVVGVVWFAVASALCGLAPNVELLVAARVLQGVGGALLTPGSLALISASIDERDRGSAIGAWAGIGGVATAIGPIFGGWLVDAVSWRAVFLINVPVAVAIVWIALRHVPESRDESAARSIDVPGVVLGAAGLAALTYGLIASTLPVTVLGLVLLVLFGWQQRRAADPLMPLSMFADRVFAAANLVTLVVYAAIGGTFFLFVLFLQVVVGYTPLQAGAASLPITLLMLLLSSYAGALGERIGPRIPMTVGPLVGACGLLLMLRIDADSTYVADVLPAVVVFGLGLSTMVAPLTTAVLSAAPSSQAGLASGINNAIARTGQLLAVAALPSLVGIVGDGYADPQVVDDGFTQAMLICAGLLVGGAVTAALLVRRGPSVHEIPVERQARCGVDCPASYPE</sequence>
<keyword evidence="4 7" id="KW-0812">Transmembrane</keyword>
<dbReference type="InterPro" id="IPR011701">
    <property type="entry name" value="MFS"/>
</dbReference>
<feature type="transmembrane region" description="Helical" evidence="7">
    <location>
        <begin position="357"/>
        <end position="383"/>
    </location>
</feature>
<keyword evidence="10" id="KW-1185">Reference proteome</keyword>
<dbReference type="GO" id="GO:0005886">
    <property type="term" value="C:plasma membrane"/>
    <property type="evidence" value="ECO:0007669"/>
    <property type="project" value="UniProtKB-SubCell"/>
</dbReference>
<dbReference type="CDD" id="cd17321">
    <property type="entry name" value="MFS_MMR_MDR_like"/>
    <property type="match status" value="1"/>
</dbReference>
<feature type="transmembrane region" description="Helical" evidence="7">
    <location>
        <begin position="297"/>
        <end position="316"/>
    </location>
</feature>
<comment type="subcellular location">
    <subcellularLocation>
        <location evidence="1">Cell membrane</location>
        <topology evidence="1">Multi-pass membrane protein</topology>
    </subcellularLocation>
</comment>
<feature type="transmembrane region" description="Helical" evidence="7">
    <location>
        <begin position="434"/>
        <end position="453"/>
    </location>
</feature>
<dbReference type="GO" id="GO:0022857">
    <property type="term" value="F:transmembrane transporter activity"/>
    <property type="evidence" value="ECO:0007669"/>
    <property type="project" value="InterPro"/>
</dbReference>
<dbReference type="Proteomes" id="UP001164390">
    <property type="component" value="Chromosome"/>
</dbReference>
<feature type="transmembrane region" description="Helical" evidence="7">
    <location>
        <begin position="328"/>
        <end position="345"/>
    </location>
</feature>
<feature type="domain" description="Major facilitator superfamily (MFS) profile" evidence="8">
    <location>
        <begin position="18"/>
        <end position="457"/>
    </location>
</feature>
<dbReference type="EMBL" id="CP094970">
    <property type="protein sequence ID" value="UYM06423.1"/>
    <property type="molecule type" value="Genomic_DNA"/>
</dbReference>
<dbReference type="PANTHER" id="PTHR42718:SF42">
    <property type="entry name" value="EXPORT PROTEIN"/>
    <property type="match status" value="1"/>
</dbReference>
<dbReference type="PANTHER" id="PTHR42718">
    <property type="entry name" value="MAJOR FACILITATOR SUPERFAMILY MULTIDRUG TRANSPORTER MFSC"/>
    <property type="match status" value="1"/>
</dbReference>
<evidence type="ECO:0000256" key="7">
    <source>
        <dbReference type="SAM" id="Phobius"/>
    </source>
</evidence>
<organism evidence="9 10">
    <name type="scientific">Solicola gregarius</name>
    <dbReference type="NCBI Taxonomy" id="2908642"/>
    <lineage>
        <taxon>Bacteria</taxon>
        <taxon>Bacillati</taxon>
        <taxon>Actinomycetota</taxon>
        <taxon>Actinomycetes</taxon>
        <taxon>Propionibacteriales</taxon>
        <taxon>Nocardioidaceae</taxon>
        <taxon>Solicola</taxon>
    </lineage>
</organism>
<dbReference type="SUPFAM" id="SSF103473">
    <property type="entry name" value="MFS general substrate transporter"/>
    <property type="match status" value="1"/>
</dbReference>
<dbReference type="AlphaFoldDB" id="A0AA46TJT0"/>